<dbReference type="NCBIfam" id="TIGR00231">
    <property type="entry name" value="small_GTP"/>
    <property type="match status" value="1"/>
</dbReference>
<dbReference type="PANTHER" id="PTHR42908">
    <property type="entry name" value="TRANSLATION ELONGATION FACTOR-RELATED"/>
    <property type="match status" value="1"/>
</dbReference>
<gene>
    <name evidence="2" type="ORF">BMR1_03g02750</name>
</gene>
<evidence type="ECO:0000313" key="3">
    <source>
        <dbReference type="Proteomes" id="UP000002899"/>
    </source>
</evidence>
<dbReference type="VEuPathDB" id="PiroplasmaDB:BMR1_03g02750"/>
<dbReference type="Pfam" id="PF00009">
    <property type="entry name" value="GTP_EFTU"/>
    <property type="match status" value="1"/>
</dbReference>
<dbReference type="SUPFAM" id="SSF50447">
    <property type="entry name" value="Translation proteins"/>
    <property type="match status" value="1"/>
</dbReference>
<dbReference type="Gene3D" id="3.40.50.300">
    <property type="entry name" value="P-loop containing nucleotide triphosphate hydrolases"/>
    <property type="match status" value="1"/>
</dbReference>
<protein>
    <submittedName>
        <fullName evidence="2">Elongation factor Tu GTP binding domain</fullName>
    </submittedName>
</protein>
<sequence length="631" mass="70360">MYGLSGLTWAIGRRYFLTHLRNFSVNIRNVAIVAHVDHGKTTLVDQLLKFGGEKVNVQRTMDSLDLERERGITITSKVTRINHKDTIFNIVDTPGHSDFGGEVERILSMVDGVCLIVDIVEGPRTQTKFVLKKALSNRNSRAIVLINKCDRPNAKSLQDITNELFDLFVDANATDEQMEYPLIFSSAKNGWCTRNWNDIKLQQGGGFENLLNAFLETIPSPLSVKHNEPFKMLVTLLEHSESAGVLVTGKIYAGTIEKGNTLYVKDLNGKIKGDCVVKDIFVAKGASKITINKPNPGDIITLHIQKGQLPSVTDTLMLDQKSEPVESPKLDPPVMSVNISVNTSPLAGKKSKKMTFAAIGDRLKREASINAAIQVFESEKKDSFKVCGRGELQIGILIENMRREGFEMTISSPDVVYQTIEGVKCEPWGKYIIIIPNELSAAAIDKMSSRKGELVEMTSDGSNSTLIFHMPSANFVGIRSFLRDISKGSAIFLPEFLDYRPVMERFRRERNGVLVASAQGIATAFSLEVAQTKGTLFINEGEPVYEGMIIGESQSLKDMDLNVIKAKPITGMRSKIHEETVKIVWKQQNLESCLEFIAEDEEIEVTPTRIAMRKKVLSAHERRQIARKNRQ</sequence>
<dbReference type="PROSITE" id="PS51722">
    <property type="entry name" value="G_TR_2"/>
    <property type="match status" value="1"/>
</dbReference>
<dbReference type="InterPro" id="IPR000640">
    <property type="entry name" value="EFG_V-like"/>
</dbReference>
<dbReference type="Gene3D" id="2.40.50.250">
    <property type="entry name" value="bipa protein"/>
    <property type="match status" value="1"/>
</dbReference>
<reference evidence="2 3" key="3">
    <citation type="journal article" date="2016" name="Sci. Rep.">
        <title>Genome-wide diversity and gene expression profiling of Babesia microti isolates identify polymorphic genes that mediate host-pathogen interactions.</title>
        <authorList>
            <person name="Silva J.C."/>
            <person name="Cornillot E."/>
            <person name="McCracken C."/>
            <person name="Usmani-Brown S."/>
            <person name="Dwivedi A."/>
            <person name="Ifeonu O.O."/>
            <person name="Crabtree J."/>
            <person name="Gotia H.T."/>
            <person name="Virji A.Z."/>
            <person name="Reynes C."/>
            <person name="Colinge J."/>
            <person name="Kumar V."/>
            <person name="Lawres L."/>
            <person name="Pazzi J.E."/>
            <person name="Pablo J.V."/>
            <person name="Hung C."/>
            <person name="Brancato J."/>
            <person name="Kumari P."/>
            <person name="Orvis J."/>
            <person name="Tretina K."/>
            <person name="Chibucos M."/>
            <person name="Ott S."/>
            <person name="Sadzewicz L."/>
            <person name="Sengamalay N."/>
            <person name="Shetty A.C."/>
            <person name="Su Q."/>
            <person name="Tallon L."/>
            <person name="Fraser C.M."/>
            <person name="Frutos R."/>
            <person name="Molina D.M."/>
            <person name="Krause P.J."/>
            <person name="Ben Mamoun C."/>
        </authorList>
    </citation>
    <scope>NUCLEOTIDE SEQUENCE [LARGE SCALE GENOMIC DNA]</scope>
    <source>
        <strain evidence="2 3">RI</strain>
    </source>
</reference>
<dbReference type="Gene3D" id="2.40.30.10">
    <property type="entry name" value="Translation factors"/>
    <property type="match status" value="1"/>
</dbReference>
<dbReference type="SUPFAM" id="SSF54980">
    <property type="entry name" value="EF-G C-terminal domain-like"/>
    <property type="match status" value="2"/>
</dbReference>
<dbReference type="InterPro" id="IPR000795">
    <property type="entry name" value="T_Tr_GTP-bd_dom"/>
</dbReference>
<dbReference type="InterPro" id="IPR031157">
    <property type="entry name" value="G_TR_CS"/>
</dbReference>
<organism evidence="2 3">
    <name type="scientific">Babesia microti (strain RI)</name>
    <dbReference type="NCBI Taxonomy" id="1133968"/>
    <lineage>
        <taxon>Eukaryota</taxon>
        <taxon>Sar</taxon>
        <taxon>Alveolata</taxon>
        <taxon>Apicomplexa</taxon>
        <taxon>Aconoidasida</taxon>
        <taxon>Piroplasmida</taxon>
        <taxon>Babesiidae</taxon>
        <taxon>Babesia</taxon>
    </lineage>
</organism>
<proteinExistence type="predicted"/>
<dbReference type="AlphaFoldDB" id="A0A1R4ABV9"/>
<dbReference type="Proteomes" id="UP000002899">
    <property type="component" value="Chromosome III"/>
</dbReference>
<dbReference type="InterPro" id="IPR009000">
    <property type="entry name" value="Transl_B-barrel_sf"/>
</dbReference>
<keyword evidence="2" id="KW-0251">Elongation factor</keyword>
<dbReference type="GO" id="GO:1990904">
    <property type="term" value="C:ribonucleoprotein complex"/>
    <property type="evidence" value="ECO:0007669"/>
    <property type="project" value="TreeGrafter"/>
</dbReference>
<keyword evidence="3" id="KW-1185">Reference proteome</keyword>
<dbReference type="InterPro" id="IPR035647">
    <property type="entry name" value="EFG_III/V"/>
</dbReference>
<dbReference type="EMBL" id="LN871598">
    <property type="protein sequence ID" value="SJK86497.1"/>
    <property type="molecule type" value="Genomic_DNA"/>
</dbReference>
<evidence type="ECO:0000313" key="2">
    <source>
        <dbReference type="EMBL" id="SJK86497.1"/>
    </source>
</evidence>
<dbReference type="GO" id="GO:0003924">
    <property type="term" value="F:GTPase activity"/>
    <property type="evidence" value="ECO:0007669"/>
    <property type="project" value="InterPro"/>
</dbReference>
<dbReference type="PANTHER" id="PTHR42908:SF8">
    <property type="entry name" value="TR-TYPE G DOMAIN-CONTAINING PROTEIN"/>
    <property type="match status" value="1"/>
</dbReference>
<dbReference type="GO" id="GO:0003746">
    <property type="term" value="F:translation elongation factor activity"/>
    <property type="evidence" value="ECO:0007669"/>
    <property type="project" value="UniProtKB-KW"/>
</dbReference>
<dbReference type="Pfam" id="PF00679">
    <property type="entry name" value="EFG_C"/>
    <property type="match status" value="1"/>
</dbReference>
<feature type="domain" description="Tr-type G" evidence="1">
    <location>
        <begin position="25"/>
        <end position="222"/>
    </location>
</feature>
<dbReference type="InterPro" id="IPR048876">
    <property type="entry name" value="BipA_C"/>
</dbReference>
<keyword evidence="2" id="KW-0648">Protein biosynthesis</keyword>
<dbReference type="GeneID" id="24425192"/>
<dbReference type="PROSITE" id="PS00301">
    <property type="entry name" value="G_TR_1"/>
    <property type="match status" value="1"/>
</dbReference>
<dbReference type="Pfam" id="PF21018">
    <property type="entry name" value="BipA_C"/>
    <property type="match status" value="1"/>
</dbReference>
<dbReference type="GO" id="GO:0005829">
    <property type="term" value="C:cytosol"/>
    <property type="evidence" value="ECO:0007669"/>
    <property type="project" value="TreeGrafter"/>
</dbReference>
<dbReference type="GO" id="GO:0005525">
    <property type="term" value="F:GTP binding"/>
    <property type="evidence" value="ECO:0007669"/>
    <property type="project" value="InterPro"/>
</dbReference>
<accession>A0A1R4ABV9</accession>
<evidence type="ECO:0000259" key="1">
    <source>
        <dbReference type="PROSITE" id="PS51722"/>
    </source>
</evidence>
<dbReference type="Gene3D" id="3.30.70.870">
    <property type="entry name" value="Elongation Factor G (Translational Gtpase), domain 3"/>
    <property type="match status" value="1"/>
</dbReference>
<reference evidence="2 3" key="1">
    <citation type="journal article" date="2012" name="Nucleic Acids Res.">
        <title>Sequencing of the smallest Apicomplexan genome from the human pathogen Babesia microti.</title>
        <authorList>
            <person name="Cornillot E."/>
            <person name="Hadj-Kaddour K."/>
            <person name="Dassouli A."/>
            <person name="Noel B."/>
            <person name="Ranwez V."/>
            <person name="Vacherie B."/>
            <person name="Augagneur Y."/>
            <person name="Bres V."/>
            <person name="Duclos A."/>
            <person name="Randazzo S."/>
            <person name="Carcy B."/>
            <person name="Debierre-Grockiego F."/>
            <person name="Delbecq S."/>
            <person name="Moubri-Menage K."/>
            <person name="Shams-Eldin H."/>
            <person name="Usmani-Brown S."/>
            <person name="Bringaud F."/>
            <person name="Wincker P."/>
            <person name="Vivares C.P."/>
            <person name="Schwarz R.T."/>
            <person name="Schetters T.P."/>
            <person name="Krause P.J."/>
            <person name="Gorenflot A."/>
            <person name="Berry V."/>
            <person name="Barbe V."/>
            <person name="Ben Mamoun C."/>
        </authorList>
    </citation>
    <scope>NUCLEOTIDE SEQUENCE [LARGE SCALE GENOMIC DNA]</scope>
    <source>
        <strain evidence="2 3">RI</strain>
    </source>
</reference>
<dbReference type="KEGG" id="bmic:BMR1_03g02750"/>
<dbReference type="PRINTS" id="PR00315">
    <property type="entry name" value="ELONGATNFCT"/>
</dbReference>
<dbReference type="Gene3D" id="3.30.70.240">
    <property type="match status" value="1"/>
</dbReference>
<dbReference type="InterPro" id="IPR042116">
    <property type="entry name" value="TypA/BipA_C"/>
</dbReference>
<reference evidence="2 3" key="2">
    <citation type="journal article" date="2013" name="PLoS ONE">
        <title>Whole genome mapping and re-organization of the nuclear and mitochondrial genomes of Babesia microti isolates.</title>
        <authorList>
            <person name="Cornillot E."/>
            <person name="Dassouli A."/>
            <person name="Garg A."/>
            <person name="Pachikara N."/>
            <person name="Randazzo S."/>
            <person name="Depoix D."/>
            <person name="Carcy B."/>
            <person name="Delbecq S."/>
            <person name="Frutos R."/>
            <person name="Silva J.C."/>
            <person name="Sutton R."/>
            <person name="Krause P.J."/>
            <person name="Mamoun C.B."/>
        </authorList>
    </citation>
    <scope>NUCLEOTIDE SEQUENCE [LARGE SCALE GENOMIC DNA]</scope>
    <source>
        <strain evidence="2 3">RI</strain>
    </source>
</reference>
<dbReference type="OrthoDB" id="364892at2759"/>
<name>A0A1R4ABV9_BABMR</name>
<dbReference type="InterPro" id="IPR027417">
    <property type="entry name" value="P-loop_NTPase"/>
</dbReference>
<dbReference type="InterPro" id="IPR005225">
    <property type="entry name" value="Small_GTP-bd"/>
</dbReference>
<dbReference type="SUPFAM" id="SSF52540">
    <property type="entry name" value="P-loop containing nucleoside triphosphate hydrolases"/>
    <property type="match status" value="1"/>
</dbReference>
<dbReference type="RefSeq" id="XP_012649161.2">
    <property type="nucleotide sequence ID" value="XM_012793707.2"/>
</dbReference>